<evidence type="ECO:0008006" key="3">
    <source>
        <dbReference type="Google" id="ProtNLM"/>
    </source>
</evidence>
<dbReference type="Proteomes" id="UP000306631">
    <property type="component" value="Unassembled WGS sequence"/>
</dbReference>
<comment type="caution">
    <text evidence="1">The sequence shown here is derived from an EMBL/GenBank/DDBJ whole genome shotgun (WGS) entry which is preliminary data.</text>
</comment>
<organism evidence="1 2">
    <name type="scientific">Stenotrophomonas maltophilia</name>
    <name type="common">Pseudomonas maltophilia</name>
    <name type="synonym">Xanthomonas maltophilia</name>
    <dbReference type="NCBI Taxonomy" id="40324"/>
    <lineage>
        <taxon>Bacteria</taxon>
        <taxon>Pseudomonadati</taxon>
        <taxon>Pseudomonadota</taxon>
        <taxon>Gammaproteobacteria</taxon>
        <taxon>Lysobacterales</taxon>
        <taxon>Lysobacteraceae</taxon>
        <taxon>Stenotrophomonas</taxon>
        <taxon>Stenotrophomonas maltophilia group</taxon>
    </lineage>
</organism>
<gene>
    <name evidence="1" type="ORF">E5352_15150</name>
</gene>
<protein>
    <recommendedName>
        <fullName evidence="3">Morphogenetic protein</fullName>
    </recommendedName>
</protein>
<evidence type="ECO:0000313" key="2">
    <source>
        <dbReference type="Proteomes" id="UP000306631"/>
    </source>
</evidence>
<reference evidence="1 2" key="1">
    <citation type="submission" date="2019-04" db="EMBL/GenBank/DDBJ databases">
        <title>Microbes associate with the intestines of laboratory mice.</title>
        <authorList>
            <person name="Navarre W."/>
            <person name="Wong E."/>
            <person name="Huang K."/>
            <person name="Tropini C."/>
            <person name="Ng K."/>
            <person name="Yu B."/>
        </authorList>
    </citation>
    <scope>NUCLEOTIDE SEQUENCE [LARGE SCALE GENOMIC DNA]</scope>
    <source>
        <strain evidence="1 2">NM62_B4-13</strain>
    </source>
</reference>
<dbReference type="EMBL" id="SRYW01000015">
    <property type="protein sequence ID" value="TGY32521.1"/>
    <property type="molecule type" value="Genomic_DNA"/>
</dbReference>
<dbReference type="AlphaFoldDB" id="A0A4S2CVL1"/>
<evidence type="ECO:0000313" key="1">
    <source>
        <dbReference type="EMBL" id="TGY32521.1"/>
    </source>
</evidence>
<proteinExistence type="predicted"/>
<dbReference type="OrthoDB" id="72471at2"/>
<name>A0A4S2CVL1_STEMA</name>
<sequence length="209" mass="23963">MRERPILFNGDMVRAILTGAKTQTRRPIKLPHHNPLGQWEACTSGGHGARDLKGNLVPEEVCIWHTRTGDTLVCPVGQPGDRLWVRESWQFEINAMGSAREEDGPFVYAADTYQTGRRIEERWRPSIHMPRWACRLVLEITAVRVERLQAISAQDCLAEGITTRFRVADAADELRIQFRDIWNDTGGDWESNPWVWVIEFNRINEVSNG</sequence>
<accession>A0A4S2CVL1</accession>
<dbReference type="RefSeq" id="WP_136006240.1">
    <property type="nucleotide sequence ID" value="NZ_SRYW01000015.1"/>
</dbReference>